<reference evidence="2" key="2">
    <citation type="submission" date="2020-08" db="EMBL/GenBank/DDBJ databases">
        <authorList>
            <person name="Kikuchi T."/>
        </authorList>
    </citation>
    <scope>NUCLEOTIDE SEQUENCE</scope>
    <source>
        <strain evidence="1">Ka4C1</strain>
    </source>
</reference>
<accession>A0A1I7S4E3</accession>
<proteinExistence type="predicted"/>
<evidence type="ECO:0000313" key="5">
    <source>
        <dbReference type="WBParaSite" id="BXY_0787600.1"/>
    </source>
</evidence>
<dbReference type="Proteomes" id="UP000095284">
    <property type="component" value="Unplaced"/>
</dbReference>
<dbReference type="EMBL" id="CAJFDI010000004">
    <property type="protein sequence ID" value="CAD5227131.1"/>
    <property type="molecule type" value="Genomic_DNA"/>
</dbReference>
<gene>
    <name evidence="1" type="ORF">BXYJ_LOCUS9676</name>
</gene>
<dbReference type="EMBL" id="CAJFCV020000004">
    <property type="protein sequence ID" value="CAG9117003.1"/>
    <property type="molecule type" value="Genomic_DNA"/>
</dbReference>
<dbReference type="AlphaFoldDB" id="A0A1I7S4E3"/>
<reference evidence="5" key="1">
    <citation type="submission" date="2016-11" db="UniProtKB">
        <authorList>
            <consortium name="WormBaseParasite"/>
        </authorList>
    </citation>
    <scope>IDENTIFICATION</scope>
</reference>
<dbReference type="Proteomes" id="UP000582659">
    <property type="component" value="Unassembled WGS sequence"/>
</dbReference>
<dbReference type="Proteomes" id="UP000659654">
    <property type="component" value="Unassembled WGS sequence"/>
</dbReference>
<keyword evidence="4" id="KW-1185">Reference proteome</keyword>
<dbReference type="OrthoDB" id="10635695at2759"/>
<protein>
    <submittedName>
        <fullName evidence="1">(pine wood nematode) hypothetical protein</fullName>
    </submittedName>
</protein>
<evidence type="ECO:0000313" key="2">
    <source>
        <dbReference type="EMBL" id="CAG9117003.1"/>
    </source>
</evidence>
<sequence length="186" mass="21796">MDCALRRSLGASPESELLERRSLALRMSSRADHILCWLLILPSVLAHRNYYSPKVNSSLKYGYHYPNYKYGSYGPKYGYYQPAAPRIVARPTIPLVPRTYYYPTAPQQTYQTYQPQYQQPYTKYDYSAYNNYYNNYYNYPSYNYGNYYGYGNNVPYGYSRAPGEYSVTLDSNSKFYVYSEHTGNGL</sequence>
<evidence type="ECO:0000313" key="4">
    <source>
        <dbReference type="Proteomes" id="UP000659654"/>
    </source>
</evidence>
<name>A0A1I7S4E3_BURXY</name>
<evidence type="ECO:0000313" key="1">
    <source>
        <dbReference type="EMBL" id="CAD5227131.1"/>
    </source>
</evidence>
<organism evidence="3 5">
    <name type="scientific">Bursaphelenchus xylophilus</name>
    <name type="common">Pinewood nematode worm</name>
    <name type="synonym">Aphelenchoides xylophilus</name>
    <dbReference type="NCBI Taxonomy" id="6326"/>
    <lineage>
        <taxon>Eukaryota</taxon>
        <taxon>Metazoa</taxon>
        <taxon>Ecdysozoa</taxon>
        <taxon>Nematoda</taxon>
        <taxon>Chromadorea</taxon>
        <taxon>Rhabditida</taxon>
        <taxon>Tylenchina</taxon>
        <taxon>Tylenchomorpha</taxon>
        <taxon>Aphelenchoidea</taxon>
        <taxon>Aphelenchoididae</taxon>
        <taxon>Bursaphelenchus</taxon>
    </lineage>
</organism>
<dbReference type="WBParaSite" id="BXY_0787600.1">
    <property type="protein sequence ID" value="BXY_0787600.1"/>
    <property type="gene ID" value="BXY_0787600"/>
</dbReference>
<evidence type="ECO:0000313" key="3">
    <source>
        <dbReference type="Proteomes" id="UP000095284"/>
    </source>
</evidence>